<dbReference type="InterPro" id="IPR036915">
    <property type="entry name" value="Cyclin-like_sf"/>
</dbReference>
<reference evidence="6 7" key="1">
    <citation type="submission" date="2020-06" db="EMBL/GenBank/DDBJ databases">
        <title>The yeast mating-type switching endonuclease HO is a domesticated member of an unorthodox homing genetic element family.</title>
        <authorList>
            <person name="Coughlan A.Y."/>
            <person name="Lombardi L."/>
            <person name="Braun-Galleani S."/>
            <person name="Martos A.R."/>
            <person name="Galeote V."/>
            <person name="Bigey F."/>
            <person name="Dequin S."/>
            <person name="Byrne K.P."/>
            <person name="Wolfe K.H."/>
        </authorList>
    </citation>
    <scope>NUCLEOTIDE SEQUENCE [LARGE SCALE GENOMIC DNA]</scope>
    <source>
        <strain evidence="6 7">CBS2947</strain>
    </source>
</reference>
<dbReference type="AlphaFoldDB" id="A0A7H9HP89"/>
<keyword evidence="7" id="KW-1185">Reference proteome</keyword>
<dbReference type="Proteomes" id="UP000510647">
    <property type="component" value="Chromosome 2"/>
</dbReference>
<dbReference type="InterPro" id="IPR027081">
    <property type="entry name" value="CyclinH/Ccl1"/>
</dbReference>
<feature type="region of interest" description="Disordered" evidence="4">
    <location>
        <begin position="1"/>
        <end position="32"/>
    </location>
</feature>
<accession>A0A7H9HP89</accession>
<dbReference type="NCBIfam" id="TIGR00569">
    <property type="entry name" value="ccl1"/>
    <property type="match status" value="1"/>
</dbReference>
<dbReference type="EMBL" id="CP059268">
    <property type="protein sequence ID" value="QLQ79079.1"/>
    <property type="molecule type" value="Genomic_DNA"/>
</dbReference>
<dbReference type="InterPro" id="IPR031658">
    <property type="entry name" value="Cyclin_C_2"/>
</dbReference>
<dbReference type="SUPFAM" id="SSF47954">
    <property type="entry name" value="Cyclin-like"/>
    <property type="match status" value="2"/>
</dbReference>
<dbReference type="GO" id="GO:0006357">
    <property type="term" value="P:regulation of transcription by RNA polymerase II"/>
    <property type="evidence" value="ECO:0007669"/>
    <property type="project" value="InterPro"/>
</dbReference>
<dbReference type="CDD" id="cd20525">
    <property type="entry name" value="CYCLIN_CCNH_rpt2"/>
    <property type="match status" value="1"/>
</dbReference>
<dbReference type="FunFam" id="1.10.472.10:FF:000128">
    <property type="entry name" value="TFIIK subunit"/>
    <property type="match status" value="1"/>
</dbReference>
<name>A0A7H9HP89_9SACH</name>
<evidence type="ECO:0000313" key="6">
    <source>
        <dbReference type="EMBL" id="QLQ79079.1"/>
    </source>
</evidence>
<evidence type="ECO:0000259" key="5">
    <source>
        <dbReference type="SMART" id="SM00385"/>
    </source>
</evidence>
<dbReference type="InterPro" id="IPR013763">
    <property type="entry name" value="Cyclin-like_dom"/>
</dbReference>
<dbReference type="CDD" id="cd20524">
    <property type="entry name" value="CYCLIN_CCNH_rpt1"/>
    <property type="match status" value="1"/>
</dbReference>
<evidence type="ECO:0000313" key="7">
    <source>
        <dbReference type="Proteomes" id="UP000510647"/>
    </source>
</evidence>
<protein>
    <recommendedName>
        <fullName evidence="5">Cyclin-like domain-containing protein</fullName>
    </recommendedName>
</protein>
<comment type="similarity">
    <text evidence="1">Belongs to the cyclin family. Cyclin C subfamily.</text>
</comment>
<dbReference type="PANTHER" id="PTHR10026">
    <property type="entry name" value="CYCLIN"/>
    <property type="match status" value="1"/>
</dbReference>
<gene>
    <name evidence="6" type="ORF">HG537_0B04270</name>
</gene>
<dbReference type="GO" id="GO:0016538">
    <property type="term" value="F:cyclin-dependent protein serine/threonine kinase regulator activity"/>
    <property type="evidence" value="ECO:0007669"/>
    <property type="project" value="InterPro"/>
</dbReference>
<dbReference type="SMART" id="SM00385">
    <property type="entry name" value="CYCLIN"/>
    <property type="match status" value="1"/>
</dbReference>
<evidence type="ECO:0000256" key="4">
    <source>
        <dbReference type="SAM" id="MobiDB-lite"/>
    </source>
</evidence>
<keyword evidence="2 3" id="KW-0195">Cyclin</keyword>
<feature type="compositionally biased region" description="Polar residues" evidence="4">
    <location>
        <begin position="1"/>
        <end position="14"/>
    </location>
</feature>
<dbReference type="GO" id="GO:0006351">
    <property type="term" value="P:DNA-templated transcription"/>
    <property type="evidence" value="ECO:0007669"/>
    <property type="project" value="InterPro"/>
</dbReference>
<dbReference type="InterPro" id="IPR043198">
    <property type="entry name" value="Cyclin/Ssn8"/>
</dbReference>
<feature type="domain" description="Cyclin-like" evidence="5">
    <location>
        <begin position="111"/>
        <end position="192"/>
    </location>
</feature>
<evidence type="ECO:0000256" key="2">
    <source>
        <dbReference type="ARBA" id="ARBA00023127"/>
    </source>
</evidence>
<organism evidence="6 7">
    <name type="scientific">Torulaspora globosa</name>
    <dbReference type="NCBI Taxonomy" id="48254"/>
    <lineage>
        <taxon>Eukaryota</taxon>
        <taxon>Fungi</taxon>
        <taxon>Dikarya</taxon>
        <taxon>Ascomycota</taxon>
        <taxon>Saccharomycotina</taxon>
        <taxon>Saccharomycetes</taxon>
        <taxon>Saccharomycetales</taxon>
        <taxon>Saccharomycetaceae</taxon>
        <taxon>Torulaspora</taxon>
    </lineage>
</organism>
<dbReference type="OrthoDB" id="340962at2759"/>
<dbReference type="GO" id="GO:0070985">
    <property type="term" value="C:transcription factor TFIIK complex"/>
    <property type="evidence" value="ECO:0007669"/>
    <property type="project" value="InterPro"/>
</dbReference>
<sequence>MTSIRQQTPVSNGKTSKESSTDKPPNYKRLSDDDLFRHSSQYRFWSFTPEQLEQKRIRVNAQAVQSIEEDLRNFVADNKTDLNEEEIKTIEMKAVPVTAEEELKLINLYAKKVQMIAQRLNLPTEIVATSITFFRRFYLENSVHKFEPKAIVLTTIFLACKSDNYFIGIDSFCEKTRGSKEQILKYEFPLLESLKFSLFNHHPYRPLHGFFLDIQAVLHGKVDLNYMGHIYDRCKKRITEALLTDAVYFYSPPQITLSVLMIEDEALTTRYLELKFHGNNPDSSADAEETISQDNSVNISLEKLVTLIRDCKRIIEESPSTSVDEAKSIAARLYFCQNPKDLLKKLKKRKHDEEDSSGAEKKPRVE</sequence>
<dbReference type="Pfam" id="PF00134">
    <property type="entry name" value="Cyclin_N"/>
    <property type="match status" value="1"/>
</dbReference>
<dbReference type="Pfam" id="PF16899">
    <property type="entry name" value="Cyclin_C_2"/>
    <property type="match status" value="1"/>
</dbReference>
<dbReference type="Gene3D" id="1.10.472.10">
    <property type="entry name" value="Cyclin-like"/>
    <property type="match status" value="2"/>
</dbReference>
<evidence type="ECO:0000256" key="3">
    <source>
        <dbReference type="RuleBase" id="RU000383"/>
    </source>
</evidence>
<feature type="region of interest" description="Disordered" evidence="4">
    <location>
        <begin position="346"/>
        <end position="366"/>
    </location>
</feature>
<evidence type="ECO:0000256" key="1">
    <source>
        <dbReference type="ARBA" id="ARBA00008638"/>
    </source>
</evidence>
<dbReference type="InterPro" id="IPR006671">
    <property type="entry name" value="Cyclin_N"/>
</dbReference>
<proteinExistence type="inferred from homology"/>